<dbReference type="Proteomes" id="UP000295468">
    <property type="component" value="Unassembled WGS sequence"/>
</dbReference>
<dbReference type="EMBL" id="SNYI01000002">
    <property type="protein sequence ID" value="TDQ31606.1"/>
    <property type="molecule type" value="Genomic_DNA"/>
</dbReference>
<organism evidence="2 3">
    <name type="scientific">Zeaxanthinibacter enoshimensis</name>
    <dbReference type="NCBI Taxonomy" id="392009"/>
    <lineage>
        <taxon>Bacteria</taxon>
        <taxon>Pseudomonadati</taxon>
        <taxon>Bacteroidota</taxon>
        <taxon>Flavobacteriia</taxon>
        <taxon>Flavobacteriales</taxon>
        <taxon>Flavobacteriaceae</taxon>
        <taxon>Zeaxanthinibacter</taxon>
    </lineage>
</organism>
<name>A0A4R6TL50_9FLAO</name>
<feature type="compositionally biased region" description="Basic and acidic residues" evidence="1">
    <location>
        <begin position="383"/>
        <end position="395"/>
    </location>
</feature>
<feature type="compositionally biased region" description="Basic and acidic residues" evidence="1">
    <location>
        <begin position="422"/>
        <end position="435"/>
    </location>
</feature>
<dbReference type="NCBIfam" id="TIGR03519">
    <property type="entry name" value="T9SS_PorP_fam"/>
    <property type="match status" value="1"/>
</dbReference>
<reference evidence="2 3" key="1">
    <citation type="submission" date="2019-03" db="EMBL/GenBank/DDBJ databases">
        <title>Genomic Encyclopedia of Archaeal and Bacterial Type Strains, Phase II (KMG-II): from individual species to whole genera.</title>
        <authorList>
            <person name="Goeker M."/>
        </authorList>
    </citation>
    <scope>NUCLEOTIDE SEQUENCE [LARGE SCALE GENOMIC DNA]</scope>
    <source>
        <strain evidence="2 3">DSM 18435</strain>
    </source>
</reference>
<dbReference type="InterPro" id="IPR019861">
    <property type="entry name" value="PorP/SprF_Bacteroidetes"/>
</dbReference>
<keyword evidence="3" id="KW-1185">Reference proteome</keyword>
<evidence type="ECO:0000313" key="3">
    <source>
        <dbReference type="Proteomes" id="UP000295468"/>
    </source>
</evidence>
<dbReference type="OrthoDB" id="1393025at2"/>
<comment type="caution">
    <text evidence="2">The sequence shown here is derived from an EMBL/GenBank/DDBJ whole genome shotgun (WGS) entry which is preliminary data.</text>
</comment>
<sequence>MLRPWLWISVFFAPLAVVAQVTGLPEDLRQHNLTQYNESLLNPTSSLDTESEHSLALWTRWQWQTIDGDPTTLFFNYSTRLNKASAAGLGFFQHNTGSFIQTGAVLNYAVSVIPSPGSTLAIGVNLFGFRQEVGDARFQQNPDMPLPQFDVPNETLVRLAPSLRYTINDFSLGLVAENFIDINLTNNGQESGSNNVYTGLASYKIPLAMGIDGDSYLRPLVYMRSLPNTENQVGFTTLLSTTRFWGQLGYNNFYGLSAGAGGRFLKNFSIGALVEFGGDQQLQGSSTTFEFVTAYSFGPNDLRRKVVGFEEDDEDQVLLSLESSTEVTDEKAVAESQDEQEAEPGDDELSRLEKERQAFIEMARIAEETARADAETRKKRRQRERDSIADAETTRRVVQQQKVRQEQIKDSLAQVRREAALAEAQRREQETETAKQETAQAAASTPEVVSRRPGERYEEVERAGGLLPGFYLIANVFGTKKYHDIFVNKLNEMGLDPKSFYRSENKYNYVYLGRFRTIDEARSQRDSKMNGKYPDKLWIFRVVGE</sequence>
<evidence type="ECO:0000313" key="2">
    <source>
        <dbReference type="EMBL" id="TDQ31606.1"/>
    </source>
</evidence>
<feature type="compositionally biased region" description="Low complexity" evidence="1">
    <location>
        <begin position="436"/>
        <end position="445"/>
    </location>
</feature>
<evidence type="ECO:0000256" key="1">
    <source>
        <dbReference type="SAM" id="MobiDB-lite"/>
    </source>
</evidence>
<gene>
    <name evidence="2" type="ORF">CLV82_2315</name>
</gene>
<feature type="compositionally biased region" description="Basic and acidic residues" evidence="1">
    <location>
        <begin position="367"/>
        <end position="376"/>
    </location>
</feature>
<dbReference type="AlphaFoldDB" id="A0A4R6TL50"/>
<accession>A0A4R6TL50</accession>
<feature type="region of interest" description="Disordered" evidence="1">
    <location>
        <begin position="367"/>
        <end position="403"/>
    </location>
</feature>
<feature type="compositionally biased region" description="Acidic residues" evidence="1">
    <location>
        <begin position="336"/>
        <end position="347"/>
    </location>
</feature>
<protein>
    <submittedName>
        <fullName evidence="2">Type IX secretion system PorP/SprF family membrane protein</fullName>
    </submittedName>
</protein>
<feature type="region of interest" description="Disordered" evidence="1">
    <location>
        <begin position="422"/>
        <end position="454"/>
    </location>
</feature>
<dbReference type="RefSeq" id="WP_133644417.1">
    <property type="nucleotide sequence ID" value="NZ_SNYI01000002.1"/>
</dbReference>
<proteinExistence type="predicted"/>
<dbReference type="Pfam" id="PF11751">
    <property type="entry name" value="PorP_SprF"/>
    <property type="match status" value="1"/>
</dbReference>
<feature type="region of interest" description="Disordered" evidence="1">
    <location>
        <begin position="328"/>
        <end position="351"/>
    </location>
</feature>